<protein>
    <submittedName>
        <fullName evidence="1">Uncharacterized protein</fullName>
    </submittedName>
</protein>
<sequence>MNPLYRNGLEHPTTSITKDFHGSVYAQNIQILFMKH</sequence>
<evidence type="ECO:0000313" key="1">
    <source>
        <dbReference type="EMBL" id="CCG46755.1"/>
    </source>
</evidence>
<dbReference type="STRING" id="866895.HBHAL_4415"/>
<name>I0JRI4_HALH3</name>
<evidence type="ECO:0000313" key="2">
    <source>
        <dbReference type="Proteomes" id="UP000007397"/>
    </source>
</evidence>
<organism evidence="1 2">
    <name type="scientific">Halobacillus halophilus (strain ATCC 35676 / DSM 2266 / JCM 20832 / KCTC 3685 / LMG 17431 / NBRC 102448 / NCIMB 2269)</name>
    <name type="common">Sporosarcina halophila</name>
    <dbReference type="NCBI Taxonomy" id="866895"/>
    <lineage>
        <taxon>Bacteria</taxon>
        <taxon>Bacillati</taxon>
        <taxon>Bacillota</taxon>
        <taxon>Bacilli</taxon>
        <taxon>Bacillales</taxon>
        <taxon>Bacillaceae</taxon>
        <taxon>Halobacillus</taxon>
    </lineage>
</organism>
<dbReference type="Proteomes" id="UP000007397">
    <property type="component" value="Chromosome"/>
</dbReference>
<reference evidence="1 2" key="1">
    <citation type="journal article" date="2013" name="Environ. Microbiol.">
        <title>Chloride and organic osmolytes: a hybrid strategy to cope with elevated salinities by the moderately halophilic, chloride-dependent bacterium Halobacillus halophilus.</title>
        <authorList>
            <person name="Saum S.H."/>
            <person name="Pfeiffer F."/>
            <person name="Palm P."/>
            <person name="Rampp M."/>
            <person name="Schuster S.C."/>
            <person name="Muller V."/>
            <person name="Oesterhelt D."/>
        </authorList>
    </citation>
    <scope>NUCLEOTIDE SEQUENCE [LARGE SCALE GENOMIC DNA]</scope>
    <source>
        <strain evidence="2">ATCC 35676 / DSM 2266 / JCM 20832 / KCTC 3685 / LMG 17431 / NBRC 102448 / NCIMB 2269</strain>
    </source>
</reference>
<dbReference type="HOGENOM" id="CLU_3356529_0_0_9"/>
<accession>I0JRI4</accession>
<keyword evidence="2" id="KW-1185">Reference proteome</keyword>
<dbReference type="AlphaFoldDB" id="I0JRI4"/>
<proteinExistence type="predicted"/>
<dbReference type="KEGG" id="hhd:HBHAL_4415"/>
<gene>
    <name evidence="1" type="ordered locus">HBHAL_4415</name>
</gene>
<dbReference type="EMBL" id="HE717023">
    <property type="protein sequence ID" value="CCG46755.1"/>
    <property type="molecule type" value="Genomic_DNA"/>
</dbReference>